<name>A0A5N4B4H6_PHOPY</name>
<dbReference type="GO" id="GO:0008270">
    <property type="term" value="F:zinc ion binding"/>
    <property type="evidence" value="ECO:0007669"/>
    <property type="project" value="UniProtKB-KW"/>
</dbReference>
<evidence type="ECO:0000313" key="3">
    <source>
        <dbReference type="EMBL" id="KAB0804260.1"/>
    </source>
</evidence>
<dbReference type="InParanoid" id="A0A5N4B4H6"/>
<keyword evidence="1" id="KW-0479">Metal-binding</keyword>
<dbReference type="Proteomes" id="UP000327044">
    <property type="component" value="Unassembled WGS sequence"/>
</dbReference>
<dbReference type="AlphaFoldDB" id="A0A5N4B4H6"/>
<dbReference type="InterPro" id="IPR029526">
    <property type="entry name" value="PGBD"/>
</dbReference>
<dbReference type="Pfam" id="PF13843">
    <property type="entry name" value="DDE_Tnp_1_7"/>
    <property type="match status" value="1"/>
</dbReference>
<evidence type="ECO:0000256" key="1">
    <source>
        <dbReference type="PROSITE-ProRule" id="PRU00042"/>
    </source>
</evidence>
<evidence type="ECO:0000259" key="2">
    <source>
        <dbReference type="PROSITE" id="PS50157"/>
    </source>
</evidence>
<dbReference type="PANTHER" id="PTHR46599">
    <property type="entry name" value="PIGGYBAC TRANSPOSABLE ELEMENT-DERIVED PROTEIN 4"/>
    <property type="match status" value="1"/>
</dbReference>
<comment type="caution">
    <text evidence="3">The sequence shown here is derived from an EMBL/GenBank/DDBJ whole genome shotgun (WGS) entry which is preliminary data.</text>
</comment>
<keyword evidence="4" id="KW-1185">Reference proteome</keyword>
<keyword evidence="1" id="KW-0863">Zinc-finger</keyword>
<dbReference type="PANTHER" id="PTHR46599:SF6">
    <property type="entry name" value="DUAL SPECIFICITY PHOSPHATASE 26"/>
    <property type="match status" value="1"/>
</dbReference>
<protein>
    <recommendedName>
        <fullName evidence="2">C2H2-type domain-containing protein</fullName>
    </recommendedName>
</protein>
<dbReference type="EMBL" id="VVIM01000001">
    <property type="protein sequence ID" value="KAB0804260.1"/>
    <property type="molecule type" value="Genomic_DNA"/>
</dbReference>
<dbReference type="PROSITE" id="PS50157">
    <property type="entry name" value="ZINC_FINGER_C2H2_2"/>
    <property type="match status" value="1"/>
</dbReference>
<feature type="domain" description="C2H2-type" evidence="2">
    <location>
        <begin position="2"/>
        <end position="31"/>
    </location>
</feature>
<proteinExistence type="predicted"/>
<sequence length="789" mass="91077">MFKCNRCSKSFKFSKALVYHLRLDHHIKDYGVFSCRHLNSHVDVVAPNLPLANLTESVENIYEDTQITISEHDTLNSAENDAITHIRKPTISDIKSNLKNDIKQYISKMYSNSLIPRNVIQIVIDETSSIFCQDKLRYLNDSEGLNEIEQLFDTYEHSFDGLETEYKRFKSFQNSGEYIAPKDFFIGHRIISKRRDSNVTLEPVSVYGKIIPLRKVLQKIFEKPNVLVTVREHIKNLRSSSTYCNFIQNPLWASKISKFHKKTVFPLFLFFDDYNVGNPLGSHSETNKLGAVYVTIPCIPHGLFTSLGNIFLFALFYSRDRKEFGNRSVFSSIIAELNYLQNEGVSITVDNKTETGQGQRVVLDMVSHLGQGYGITTDNFFTSIELADKLLQRNLTLCGTLRRNKPYIPSELLPARYKKDFSSMFAFMKDKTLVSYVPKRNSAVVLLSTEHRDDKISGADNDYKPDIILHYNKTKGAVDTTDKLAKEYTTQRKTNRWPMAIFFHLLDIAAINAYKLWIHANPEWKKGRLDKRRMFLLELGMHSMLGLTESFSANYRCRFCKMPKENSFNACIQNDSLLRTKECYDNDLRINNITETGNDVQNFHLTSNCSVDIMHDIFEGVCIYDITYLLSSLIFDLKLFILEILNSRIKSFNYGELESSNKPPLLTLDRLNSKINMSASEMLCFTRYLGVLIGDLVPTNLDILNIWITPREIIDIVTAPSLQFSEGTRLKIIIEEHVSLIVKYCKKLRPKHHHLIHYGMVFDNVGPLIHLWCMRAEQKHRESKLTSYV</sequence>
<gene>
    <name evidence="3" type="ORF">PPYR_01230</name>
</gene>
<dbReference type="PROSITE" id="PS00028">
    <property type="entry name" value="ZINC_FINGER_C2H2_1"/>
    <property type="match status" value="1"/>
</dbReference>
<reference evidence="3 4" key="1">
    <citation type="journal article" date="2018" name="Elife">
        <title>Firefly genomes illuminate parallel origins of bioluminescence in beetles.</title>
        <authorList>
            <person name="Fallon T.R."/>
            <person name="Lower S.E."/>
            <person name="Chang C.H."/>
            <person name="Bessho-Uehara M."/>
            <person name="Martin G.J."/>
            <person name="Bewick A.J."/>
            <person name="Behringer M."/>
            <person name="Debat H.J."/>
            <person name="Wong I."/>
            <person name="Day J.C."/>
            <person name="Suvorov A."/>
            <person name="Silva C.J."/>
            <person name="Stanger-Hall K.F."/>
            <person name="Hall D.W."/>
            <person name="Schmitz R.J."/>
            <person name="Nelson D.R."/>
            <person name="Lewis S.M."/>
            <person name="Shigenobu S."/>
            <person name="Bybee S.M."/>
            <person name="Larracuente A.M."/>
            <person name="Oba Y."/>
            <person name="Weng J.K."/>
        </authorList>
    </citation>
    <scope>NUCLEOTIDE SEQUENCE [LARGE SCALE GENOMIC DNA]</scope>
    <source>
        <strain evidence="3">1611_PpyrPB1</strain>
        <tissue evidence="3">Whole body</tissue>
    </source>
</reference>
<dbReference type="InterPro" id="IPR013087">
    <property type="entry name" value="Znf_C2H2_type"/>
</dbReference>
<accession>A0A5N4B4H6</accession>
<organism evidence="3 4">
    <name type="scientific">Photinus pyralis</name>
    <name type="common">Common eastern firefly</name>
    <name type="synonym">Lampyris pyralis</name>
    <dbReference type="NCBI Taxonomy" id="7054"/>
    <lineage>
        <taxon>Eukaryota</taxon>
        <taxon>Metazoa</taxon>
        <taxon>Ecdysozoa</taxon>
        <taxon>Arthropoda</taxon>
        <taxon>Hexapoda</taxon>
        <taxon>Insecta</taxon>
        <taxon>Pterygota</taxon>
        <taxon>Neoptera</taxon>
        <taxon>Endopterygota</taxon>
        <taxon>Coleoptera</taxon>
        <taxon>Polyphaga</taxon>
        <taxon>Elateriformia</taxon>
        <taxon>Elateroidea</taxon>
        <taxon>Lampyridae</taxon>
        <taxon>Lampyrinae</taxon>
        <taxon>Photinus</taxon>
    </lineage>
</organism>
<evidence type="ECO:0000313" key="4">
    <source>
        <dbReference type="Proteomes" id="UP000327044"/>
    </source>
</evidence>
<keyword evidence="1" id="KW-0862">Zinc</keyword>